<protein>
    <submittedName>
        <fullName evidence="10">M20 family metallo-hydrolase</fullName>
    </submittedName>
</protein>
<evidence type="ECO:0000256" key="1">
    <source>
        <dbReference type="ARBA" id="ARBA00001936"/>
    </source>
</evidence>
<evidence type="ECO:0000256" key="7">
    <source>
        <dbReference type="PIRSR" id="PIRSR001235-1"/>
    </source>
</evidence>
<feature type="binding site" evidence="8">
    <location>
        <position position="293"/>
    </location>
    <ligand>
        <name>allantoate</name>
        <dbReference type="ChEBI" id="CHEBI:17536"/>
    </ligand>
</feature>
<dbReference type="GO" id="GO:0046872">
    <property type="term" value="F:metal ion binding"/>
    <property type="evidence" value="ECO:0007669"/>
    <property type="project" value="UniProtKB-KW"/>
</dbReference>
<comment type="cofactor">
    <cofactor evidence="1">
        <name>Mn(2+)</name>
        <dbReference type="ChEBI" id="CHEBI:29035"/>
    </cofactor>
</comment>
<feature type="binding site" evidence="8">
    <location>
        <position position="280"/>
    </location>
    <ligand>
        <name>allantoate</name>
        <dbReference type="ChEBI" id="CHEBI:17536"/>
    </ligand>
</feature>
<evidence type="ECO:0000256" key="8">
    <source>
        <dbReference type="PIRSR" id="PIRSR001235-2"/>
    </source>
</evidence>
<dbReference type="PIRSF" id="PIRSF001235">
    <property type="entry name" value="Amidase_carbamoylase"/>
    <property type="match status" value="1"/>
</dbReference>
<accession>A0A5D4RGB3</accession>
<evidence type="ECO:0000313" key="10">
    <source>
        <dbReference type="EMBL" id="TYS50337.1"/>
    </source>
</evidence>
<dbReference type="PANTHER" id="PTHR32494">
    <property type="entry name" value="ALLANTOATE DEIMINASE-RELATED"/>
    <property type="match status" value="1"/>
</dbReference>
<reference evidence="10 11" key="1">
    <citation type="submission" date="2019-08" db="EMBL/GenBank/DDBJ databases">
        <title>Bacillus genomes from the desert of Cuatro Cienegas, Coahuila.</title>
        <authorList>
            <person name="Olmedo-Alvarez G."/>
        </authorList>
    </citation>
    <scope>NUCLEOTIDE SEQUENCE [LARGE SCALE GENOMIC DNA]</scope>
    <source>
        <strain evidence="10 11">CH446_14T</strain>
    </source>
</reference>
<organism evidence="10 11">
    <name type="scientific">Bacillus infantis</name>
    <dbReference type="NCBI Taxonomy" id="324767"/>
    <lineage>
        <taxon>Bacteria</taxon>
        <taxon>Bacillati</taxon>
        <taxon>Bacillota</taxon>
        <taxon>Bacilli</taxon>
        <taxon>Bacillales</taxon>
        <taxon>Bacillaceae</taxon>
        <taxon>Bacillus</taxon>
    </lineage>
</organism>
<feature type="binding site" evidence="7">
    <location>
        <position position="387"/>
    </location>
    <ligand>
        <name>Zn(2+)</name>
        <dbReference type="ChEBI" id="CHEBI:29105"/>
        <label>2</label>
    </ligand>
</feature>
<gene>
    <name evidence="10" type="ORF">FZD51_07275</name>
</gene>
<feature type="binding site" evidence="7">
    <location>
        <position position="91"/>
    </location>
    <ligand>
        <name>Zn(2+)</name>
        <dbReference type="ChEBI" id="CHEBI:29105"/>
        <label>2</label>
    </ligand>
</feature>
<evidence type="ECO:0000256" key="3">
    <source>
        <dbReference type="ARBA" id="ARBA00011738"/>
    </source>
</evidence>
<feature type="domain" description="Peptidase M20 dimerisation" evidence="9">
    <location>
        <begin position="217"/>
        <end position="316"/>
    </location>
</feature>
<comment type="similarity">
    <text evidence="2">Belongs to the peptidase M20 family.</text>
</comment>
<dbReference type="NCBIfam" id="NF006771">
    <property type="entry name" value="PRK09290.1-5"/>
    <property type="match status" value="1"/>
</dbReference>
<dbReference type="EMBL" id="VTER01000003">
    <property type="protein sequence ID" value="TYS50337.1"/>
    <property type="molecule type" value="Genomic_DNA"/>
</dbReference>
<feature type="binding site" evidence="7">
    <location>
        <position position="191"/>
    </location>
    <ligand>
        <name>Zn(2+)</name>
        <dbReference type="ChEBI" id="CHEBI:29105"/>
        <label>1</label>
    </ligand>
</feature>
<dbReference type="CDD" id="cd03884">
    <property type="entry name" value="M20_bAS"/>
    <property type="match status" value="1"/>
</dbReference>
<dbReference type="InterPro" id="IPR002933">
    <property type="entry name" value="Peptidase_M20"/>
</dbReference>
<dbReference type="RefSeq" id="WP_148974139.1">
    <property type="nucleotide sequence ID" value="NZ_VTER01000003.1"/>
</dbReference>
<feature type="binding site" evidence="8">
    <location>
        <position position="216"/>
    </location>
    <ligand>
        <name>allantoate</name>
        <dbReference type="ChEBI" id="CHEBI:17536"/>
    </ligand>
</feature>
<dbReference type="NCBIfam" id="TIGR01879">
    <property type="entry name" value="hydantase"/>
    <property type="match status" value="1"/>
</dbReference>
<dbReference type="Pfam" id="PF07687">
    <property type="entry name" value="M20_dimer"/>
    <property type="match status" value="1"/>
</dbReference>
<dbReference type="Pfam" id="PF01546">
    <property type="entry name" value="Peptidase_M20"/>
    <property type="match status" value="1"/>
</dbReference>
<comment type="caution">
    <text evidence="10">The sequence shown here is derived from an EMBL/GenBank/DDBJ whole genome shotgun (WGS) entry which is preliminary data.</text>
</comment>
<evidence type="ECO:0000256" key="4">
    <source>
        <dbReference type="ARBA" id="ARBA00022723"/>
    </source>
</evidence>
<dbReference type="PANTHER" id="PTHR32494:SF19">
    <property type="entry name" value="ALLANTOATE DEIMINASE-RELATED"/>
    <property type="match status" value="1"/>
</dbReference>
<keyword evidence="4 7" id="KW-0479">Metal-binding</keyword>
<dbReference type="Gene3D" id="3.40.630.10">
    <property type="entry name" value="Zn peptidases"/>
    <property type="match status" value="1"/>
</dbReference>
<feature type="binding site" evidence="7">
    <location>
        <position position="126"/>
    </location>
    <ligand>
        <name>Zn(2+)</name>
        <dbReference type="ChEBI" id="CHEBI:29105"/>
        <label>2</label>
    </ligand>
</feature>
<dbReference type="InterPro" id="IPR011650">
    <property type="entry name" value="Peptidase_M20_dimer"/>
</dbReference>
<keyword evidence="7" id="KW-0862">Zinc</keyword>
<evidence type="ECO:0000259" key="9">
    <source>
        <dbReference type="Pfam" id="PF07687"/>
    </source>
</evidence>
<dbReference type="SUPFAM" id="SSF55031">
    <property type="entry name" value="Bacterial exopeptidase dimerisation domain"/>
    <property type="match status" value="1"/>
</dbReference>
<proteinExistence type="inferred from homology"/>
<comment type="subunit">
    <text evidence="3">Homodimer.</text>
</comment>
<evidence type="ECO:0000256" key="5">
    <source>
        <dbReference type="ARBA" id="ARBA00022801"/>
    </source>
</evidence>
<feature type="binding site" evidence="7">
    <location>
        <position position="80"/>
    </location>
    <ligand>
        <name>Zn(2+)</name>
        <dbReference type="ChEBI" id="CHEBI:29105"/>
        <label>1</label>
    </ligand>
</feature>
<feature type="binding site" evidence="7">
    <location>
        <position position="91"/>
    </location>
    <ligand>
        <name>Zn(2+)</name>
        <dbReference type="ChEBI" id="CHEBI:29105"/>
        <label>1</label>
    </ligand>
</feature>
<dbReference type="AlphaFoldDB" id="A0A5D4RGB3"/>
<evidence type="ECO:0000256" key="6">
    <source>
        <dbReference type="ARBA" id="ARBA00023211"/>
    </source>
</evidence>
<dbReference type="Proteomes" id="UP000322139">
    <property type="component" value="Unassembled WGS sequence"/>
</dbReference>
<dbReference type="SUPFAM" id="SSF53187">
    <property type="entry name" value="Zn-dependent exopeptidases"/>
    <property type="match status" value="1"/>
</dbReference>
<comment type="cofactor">
    <cofactor evidence="7">
        <name>Zn(2+)</name>
        <dbReference type="ChEBI" id="CHEBI:29105"/>
    </cofactor>
    <text evidence="7">Binds 2 Zn(2+) ions per subunit.</text>
</comment>
<keyword evidence="5 10" id="KW-0378">Hydrolase</keyword>
<name>A0A5D4RGB3_9BACI</name>
<dbReference type="InterPro" id="IPR010158">
    <property type="entry name" value="Amidase_Cbmase"/>
</dbReference>
<evidence type="ECO:0000256" key="2">
    <source>
        <dbReference type="ARBA" id="ARBA00006153"/>
    </source>
</evidence>
<sequence length="415" mass="44357">MADLNSWLEKNLAILNTVSSMNQPDGFTRLSFTTEEKAAHDAFRKVAEELGLHTHQDAAGNQWAIWKTGSSTPAVAVGSHLDTVVNGGGYDGPAGVLSALAAVKTLKDSGFQPARDIAVACFVSEESARFGLSTIGSKAVSGKLNSRETGGMTDRSGTTVQEAAEEFGLDWSRIEEAELPAEKLACFLELHIEQGTHIEEHGAEIGIVNGVACPVRLKVHVKGMAGHTGTTPMHSRKDAFVAIAPLVTFVHERASQLSAESIQPLVATVSTVELKPNSMNVIPGEIEIGIDIRSVDDSLKRSFAEEIKEFCQKAAADSGVEIHVETLINNDSIMLDPGMQQKLTGICGELGLKAYSMNSGAGHDVMNMAAKWPAGLIFIPCKDGISHHPDEFASIEDMAKGVRVITRFLEKEASL</sequence>
<evidence type="ECO:0000313" key="11">
    <source>
        <dbReference type="Proteomes" id="UP000322139"/>
    </source>
</evidence>
<dbReference type="Gene3D" id="3.30.70.360">
    <property type="match status" value="1"/>
</dbReference>
<dbReference type="InterPro" id="IPR036264">
    <property type="entry name" value="Bact_exopeptidase_dim_dom"/>
</dbReference>
<keyword evidence="6" id="KW-0464">Manganese</keyword>
<dbReference type="GO" id="GO:0016813">
    <property type="term" value="F:hydrolase activity, acting on carbon-nitrogen (but not peptide) bonds, in linear amidines"/>
    <property type="evidence" value="ECO:0007669"/>
    <property type="project" value="InterPro"/>
</dbReference>